<dbReference type="SMART" id="SM00382">
    <property type="entry name" value="AAA"/>
    <property type="match status" value="1"/>
</dbReference>
<dbReference type="Gene3D" id="3.40.50.300">
    <property type="entry name" value="P-loop containing nucleotide triphosphate hydrolases"/>
    <property type="match status" value="1"/>
</dbReference>
<protein>
    <submittedName>
        <fullName evidence="6">Putative ABC transport system ATP-binding protein</fullName>
    </submittedName>
</protein>
<dbReference type="GO" id="GO:0022857">
    <property type="term" value="F:transmembrane transporter activity"/>
    <property type="evidence" value="ECO:0007669"/>
    <property type="project" value="TreeGrafter"/>
</dbReference>
<dbReference type="FunFam" id="3.40.50.300:FF:000032">
    <property type="entry name" value="Export ABC transporter ATP-binding protein"/>
    <property type="match status" value="1"/>
</dbReference>
<dbReference type="GO" id="GO:0005524">
    <property type="term" value="F:ATP binding"/>
    <property type="evidence" value="ECO:0007669"/>
    <property type="project" value="UniProtKB-KW"/>
</dbReference>
<evidence type="ECO:0000256" key="1">
    <source>
        <dbReference type="ARBA" id="ARBA00022448"/>
    </source>
</evidence>
<dbReference type="InterPro" id="IPR017871">
    <property type="entry name" value="ABC_transporter-like_CS"/>
</dbReference>
<dbReference type="InterPro" id="IPR003593">
    <property type="entry name" value="AAA+_ATPase"/>
</dbReference>
<dbReference type="GO" id="GO:0005886">
    <property type="term" value="C:plasma membrane"/>
    <property type="evidence" value="ECO:0007669"/>
    <property type="project" value="TreeGrafter"/>
</dbReference>
<dbReference type="Proteomes" id="UP000319213">
    <property type="component" value="Unassembled WGS sequence"/>
</dbReference>
<dbReference type="InterPro" id="IPR027417">
    <property type="entry name" value="P-loop_NTPase"/>
</dbReference>
<gene>
    <name evidence="6" type="ORF">FHX40_0030</name>
</gene>
<evidence type="ECO:0000256" key="2">
    <source>
        <dbReference type="ARBA" id="ARBA00022741"/>
    </source>
</evidence>
<dbReference type="OrthoDB" id="3266715at2"/>
<sequence length="266" mass="28238">MSGTAPATPVLDVRGVTKVYGRGATEVHALRGVSLTVERGDYVAIMGASGSGKSTLMNILGCLDVPTSGRYLIDGIDVGRLDERRLALLRNRKIGFVFQSFNLIPRMSALANVELPLVYGGIRPAERRRRALAALEQVGLADRVHHEPNELSGGQQQRVAVARALVTSPALLLADEPTGNLDTKATADVLAILDRLSAAGRTIVLITHEDDVAAHAKRVIRLIDGEIVEDRRRVPVDAPPPRFTPEYGTAPAAGGIAGIGEGPVGR</sequence>
<dbReference type="InterPro" id="IPR015854">
    <property type="entry name" value="ABC_transpr_LolD-like"/>
</dbReference>
<keyword evidence="2" id="KW-0547">Nucleotide-binding</keyword>
<dbReference type="PROSITE" id="PS00211">
    <property type="entry name" value="ABC_TRANSPORTER_1"/>
    <property type="match status" value="1"/>
</dbReference>
<dbReference type="GO" id="GO:0016887">
    <property type="term" value="F:ATP hydrolysis activity"/>
    <property type="evidence" value="ECO:0007669"/>
    <property type="project" value="InterPro"/>
</dbReference>
<dbReference type="InterPro" id="IPR003439">
    <property type="entry name" value="ABC_transporter-like_ATP-bd"/>
</dbReference>
<keyword evidence="3 6" id="KW-0067">ATP-binding</keyword>
<evidence type="ECO:0000259" key="5">
    <source>
        <dbReference type="PROSITE" id="PS50893"/>
    </source>
</evidence>
<evidence type="ECO:0000256" key="3">
    <source>
        <dbReference type="ARBA" id="ARBA00022840"/>
    </source>
</evidence>
<reference evidence="6 7" key="1">
    <citation type="submission" date="2019-06" db="EMBL/GenBank/DDBJ databases">
        <title>Sequencing the genomes of 1000 actinobacteria strains.</title>
        <authorList>
            <person name="Klenk H.-P."/>
        </authorList>
    </citation>
    <scope>NUCLEOTIDE SEQUENCE [LARGE SCALE GENOMIC DNA]</scope>
    <source>
        <strain evidence="6 7">DSM 43186</strain>
    </source>
</reference>
<feature type="domain" description="ABC transporter" evidence="5">
    <location>
        <begin position="11"/>
        <end position="249"/>
    </location>
</feature>
<dbReference type="EMBL" id="VFPQ01000001">
    <property type="protein sequence ID" value="TQM73391.1"/>
    <property type="molecule type" value="Genomic_DNA"/>
</dbReference>
<dbReference type="PANTHER" id="PTHR24220:SF86">
    <property type="entry name" value="ABC TRANSPORTER ABCH.1"/>
    <property type="match status" value="1"/>
</dbReference>
<proteinExistence type="predicted"/>
<dbReference type="AlphaFoldDB" id="A0A543IS31"/>
<keyword evidence="7" id="KW-1185">Reference proteome</keyword>
<feature type="compositionally biased region" description="Gly residues" evidence="4">
    <location>
        <begin position="255"/>
        <end position="266"/>
    </location>
</feature>
<evidence type="ECO:0000313" key="6">
    <source>
        <dbReference type="EMBL" id="TQM73391.1"/>
    </source>
</evidence>
<dbReference type="Pfam" id="PF00005">
    <property type="entry name" value="ABC_tran"/>
    <property type="match status" value="1"/>
</dbReference>
<evidence type="ECO:0000313" key="7">
    <source>
        <dbReference type="Proteomes" id="UP000319213"/>
    </source>
</evidence>
<dbReference type="PROSITE" id="PS50893">
    <property type="entry name" value="ABC_TRANSPORTER_2"/>
    <property type="match status" value="1"/>
</dbReference>
<name>A0A543IS31_9ACTN</name>
<dbReference type="GO" id="GO:0098796">
    <property type="term" value="C:membrane protein complex"/>
    <property type="evidence" value="ECO:0007669"/>
    <property type="project" value="UniProtKB-ARBA"/>
</dbReference>
<accession>A0A543IS31</accession>
<dbReference type="SUPFAM" id="SSF52540">
    <property type="entry name" value="P-loop containing nucleoside triphosphate hydrolases"/>
    <property type="match status" value="1"/>
</dbReference>
<dbReference type="CDD" id="cd03255">
    <property type="entry name" value="ABC_MJ0796_LolCDE_FtsE"/>
    <property type="match status" value="1"/>
</dbReference>
<comment type="caution">
    <text evidence="6">The sequence shown here is derived from an EMBL/GenBank/DDBJ whole genome shotgun (WGS) entry which is preliminary data.</text>
</comment>
<organism evidence="6 7">
    <name type="scientific">Thermopolyspora flexuosa</name>
    <dbReference type="NCBI Taxonomy" id="103836"/>
    <lineage>
        <taxon>Bacteria</taxon>
        <taxon>Bacillati</taxon>
        <taxon>Actinomycetota</taxon>
        <taxon>Actinomycetes</taxon>
        <taxon>Streptosporangiales</taxon>
        <taxon>Streptosporangiaceae</taxon>
        <taxon>Thermopolyspora</taxon>
    </lineage>
</organism>
<evidence type="ECO:0000256" key="4">
    <source>
        <dbReference type="SAM" id="MobiDB-lite"/>
    </source>
</evidence>
<dbReference type="PANTHER" id="PTHR24220">
    <property type="entry name" value="IMPORT ATP-BINDING PROTEIN"/>
    <property type="match status" value="1"/>
</dbReference>
<keyword evidence="1" id="KW-0813">Transport</keyword>
<feature type="region of interest" description="Disordered" evidence="4">
    <location>
        <begin position="235"/>
        <end position="266"/>
    </location>
</feature>
<dbReference type="InterPro" id="IPR017911">
    <property type="entry name" value="MacB-like_ATP-bd"/>
</dbReference>
<dbReference type="RefSeq" id="WP_142257701.1">
    <property type="nucleotide sequence ID" value="NZ_BMPV01000004.1"/>
</dbReference>